<dbReference type="EMBL" id="CP023326">
    <property type="protein sequence ID" value="ATY65522.1"/>
    <property type="molecule type" value="Genomic_DNA"/>
</dbReference>
<feature type="compositionally biased region" description="Polar residues" evidence="5">
    <location>
        <begin position="339"/>
        <end position="353"/>
    </location>
</feature>
<keyword evidence="2 6" id="KW-0812">Transmembrane</keyword>
<dbReference type="GO" id="GO:0005886">
    <property type="term" value="C:plasma membrane"/>
    <property type="evidence" value="ECO:0007669"/>
    <property type="project" value="TreeGrafter"/>
</dbReference>
<reference evidence="7 8" key="1">
    <citation type="journal article" date="2017" name="BMC Genomics">
        <title>Chromosome level assembly and secondary metabolite potential of the parasitic fungus Cordyceps militaris.</title>
        <authorList>
            <person name="Kramer G.J."/>
            <person name="Nodwell J.R."/>
        </authorList>
    </citation>
    <scope>NUCLEOTIDE SEQUENCE [LARGE SCALE GENOMIC DNA]</scope>
    <source>
        <strain evidence="7 8">ATCC 34164</strain>
    </source>
</reference>
<evidence type="ECO:0000313" key="7">
    <source>
        <dbReference type="EMBL" id="ATY65522.1"/>
    </source>
</evidence>
<dbReference type="Proteomes" id="UP000323067">
    <property type="component" value="Chromosome iii"/>
</dbReference>
<dbReference type="OrthoDB" id="4864757at2759"/>
<dbReference type="InterPro" id="IPR007568">
    <property type="entry name" value="RTA1"/>
</dbReference>
<gene>
    <name evidence="7" type="ORF">A9K55_001362</name>
</gene>
<feature type="transmembrane region" description="Helical" evidence="6">
    <location>
        <begin position="157"/>
        <end position="181"/>
    </location>
</feature>
<feature type="transmembrane region" description="Helical" evidence="6">
    <location>
        <begin position="82"/>
        <end position="105"/>
    </location>
</feature>
<evidence type="ECO:0000256" key="2">
    <source>
        <dbReference type="ARBA" id="ARBA00022692"/>
    </source>
</evidence>
<keyword evidence="3 6" id="KW-1133">Transmembrane helix</keyword>
<name>A0A2H4SQX6_CORMI</name>
<keyword evidence="4 6" id="KW-0472">Membrane</keyword>
<evidence type="ECO:0000256" key="6">
    <source>
        <dbReference type="SAM" id="Phobius"/>
    </source>
</evidence>
<dbReference type="PANTHER" id="PTHR31465:SF9">
    <property type="entry name" value="SPHINGOID LONG-CHAIN BASE TRANSPORTER RSB1"/>
    <property type="match status" value="1"/>
</dbReference>
<dbReference type="AlphaFoldDB" id="A0A2H4SQX6"/>
<feature type="transmembrane region" description="Helical" evidence="6">
    <location>
        <begin position="55"/>
        <end position="76"/>
    </location>
</feature>
<dbReference type="PANTHER" id="PTHR31465">
    <property type="entry name" value="PROTEIN RTA1-RELATED"/>
    <property type="match status" value="1"/>
</dbReference>
<dbReference type="VEuPathDB" id="FungiDB:A9K55_001362"/>
<dbReference type="Pfam" id="PF04479">
    <property type="entry name" value="RTA1"/>
    <property type="match status" value="1"/>
</dbReference>
<feature type="transmembrane region" description="Helical" evidence="6">
    <location>
        <begin position="193"/>
        <end position="217"/>
    </location>
</feature>
<dbReference type="VEuPathDB" id="FungiDB:CCM_08437"/>
<feature type="transmembrane region" description="Helical" evidence="6">
    <location>
        <begin position="114"/>
        <end position="137"/>
    </location>
</feature>
<feature type="transmembrane region" description="Helical" evidence="6">
    <location>
        <begin position="276"/>
        <end position="295"/>
    </location>
</feature>
<proteinExistence type="predicted"/>
<protein>
    <submittedName>
        <fullName evidence="7">RTA1 like</fullName>
    </submittedName>
</protein>
<dbReference type="GO" id="GO:0000324">
    <property type="term" value="C:fungal-type vacuole"/>
    <property type="evidence" value="ECO:0007669"/>
    <property type="project" value="TreeGrafter"/>
</dbReference>
<sequence>MCARTAIRHFPVDACVPSMARPQHAHGRISHVRPVDVGFKVGIVSVGFYAYQPSIGGNTTFITIYGLLVLVTLFLGRRHGTVWYSSLLTASHLLQIIAFVGRILLHRVRDSQRYFLIFLLGTLLAPLLAASTILSALPCKLVTSAKIKSPHGGISGLYLGIQGLITVVVGLEVAGAVLVCYGQRVLQETKSTIIIITGLGVQTFSLILILGVCVAAFCHGSKRAYGHHTKAEDDSLLANHRRGLEAASVAILLHSVYRIVEMALGISGILFQSETAFMVANGALPLVYCMLLSIFHPKNAAKRPSTSASRAGEKRRRPAPLTPEDSYPAHHGYAPNIALQRSPSSQNSHTSNPPEVPSGSPGLPANPRPTQKSAPSPPATNVHGSKPTPILGSASPQRVWKRGKAPQEMVETDSLW</sequence>
<evidence type="ECO:0000256" key="1">
    <source>
        <dbReference type="ARBA" id="ARBA00004141"/>
    </source>
</evidence>
<comment type="subcellular location">
    <subcellularLocation>
        <location evidence="1">Membrane</location>
        <topology evidence="1">Multi-pass membrane protein</topology>
    </subcellularLocation>
</comment>
<feature type="region of interest" description="Disordered" evidence="5">
    <location>
        <begin position="302"/>
        <end position="416"/>
    </location>
</feature>
<evidence type="ECO:0000313" key="8">
    <source>
        <dbReference type="Proteomes" id="UP000323067"/>
    </source>
</evidence>
<organism evidence="7 8">
    <name type="scientific">Cordyceps militaris</name>
    <name type="common">Caterpillar fungus</name>
    <name type="synonym">Clavaria militaris</name>
    <dbReference type="NCBI Taxonomy" id="73501"/>
    <lineage>
        <taxon>Eukaryota</taxon>
        <taxon>Fungi</taxon>
        <taxon>Dikarya</taxon>
        <taxon>Ascomycota</taxon>
        <taxon>Pezizomycotina</taxon>
        <taxon>Sordariomycetes</taxon>
        <taxon>Hypocreomycetidae</taxon>
        <taxon>Hypocreales</taxon>
        <taxon>Cordycipitaceae</taxon>
        <taxon>Cordyceps</taxon>
    </lineage>
</organism>
<evidence type="ECO:0000256" key="3">
    <source>
        <dbReference type="ARBA" id="ARBA00022989"/>
    </source>
</evidence>
<evidence type="ECO:0000256" key="4">
    <source>
        <dbReference type="ARBA" id="ARBA00023136"/>
    </source>
</evidence>
<evidence type="ECO:0000256" key="5">
    <source>
        <dbReference type="SAM" id="MobiDB-lite"/>
    </source>
</evidence>
<accession>A0A2H4SQX6</accession>